<keyword evidence="4 7" id="KW-0732">Signal</keyword>
<keyword evidence="9" id="KW-0966">Cell projection</keyword>
<feature type="domain" description="SAF" evidence="8">
    <location>
        <begin position="109"/>
        <end position="171"/>
    </location>
</feature>
<dbReference type="Gene3D" id="3.90.1210.10">
    <property type="entry name" value="Antifreeze-like/N-acetylneuraminic acid synthase C-terminal domain"/>
    <property type="match status" value="1"/>
</dbReference>
<dbReference type="CDD" id="cd11614">
    <property type="entry name" value="SAF_CpaB_FlgA_like"/>
    <property type="match status" value="1"/>
</dbReference>
<dbReference type="InterPro" id="IPR017585">
    <property type="entry name" value="SAF_FlgA"/>
</dbReference>
<gene>
    <name evidence="9" type="ORF">C8D97_108102</name>
</gene>
<keyword evidence="9" id="KW-0969">Cilium</keyword>
<dbReference type="OrthoDB" id="1669037at2"/>
<evidence type="ECO:0000313" key="10">
    <source>
        <dbReference type="Proteomes" id="UP000245790"/>
    </source>
</evidence>
<keyword evidence="7" id="KW-1005">Bacterial flagellum biogenesis</keyword>
<dbReference type="Pfam" id="PF17656">
    <property type="entry name" value="ChapFlgA_N"/>
    <property type="match status" value="1"/>
</dbReference>
<evidence type="ECO:0000259" key="8">
    <source>
        <dbReference type="SMART" id="SM00858"/>
    </source>
</evidence>
<proteinExistence type="inferred from homology"/>
<feature type="chain" id="PRO_5016195578" description="Flagella basal body P-ring formation protein FlgA" evidence="7">
    <location>
        <begin position="25"/>
        <end position="231"/>
    </location>
</feature>
<keyword evidence="10" id="KW-1185">Reference proteome</keyword>
<dbReference type="RefSeq" id="WP_109763994.1">
    <property type="nucleotide sequence ID" value="NZ_QGGU01000008.1"/>
</dbReference>
<dbReference type="PANTHER" id="PTHR36307:SF1">
    <property type="entry name" value="FLAGELLA BASAL BODY P-RING FORMATION PROTEIN FLGA"/>
    <property type="match status" value="1"/>
</dbReference>
<evidence type="ECO:0000256" key="6">
    <source>
        <dbReference type="ARBA" id="ARBA00025643"/>
    </source>
</evidence>
<evidence type="ECO:0000256" key="5">
    <source>
        <dbReference type="ARBA" id="ARBA00022764"/>
    </source>
</evidence>
<dbReference type="InterPro" id="IPR039246">
    <property type="entry name" value="Flagellar_FlgA"/>
</dbReference>
<dbReference type="SMART" id="SM00858">
    <property type="entry name" value="SAF"/>
    <property type="match status" value="1"/>
</dbReference>
<keyword evidence="5 7" id="KW-0574">Periplasm</keyword>
<keyword evidence="9" id="KW-0282">Flagellum</keyword>
<evidence type="ECO:0000256" key="4">
    <source>
        <dbReference type="ARBA" id="ARBA00022729"/>
    </source>
</evidence>
<evidence type="ECO:0000256" key="3">
    <source>
        <dbReference type="ARBA" id="ARBA00014754"/>
    </source>
</evidence>
<organism evidence="9 10">
    <name type="scientific">Pleionea mediterranea</name>
    <dbReference type="NCBI Taxonomy" id="523701"/>
    <lineage>
        <taxon>Bacteria</taxon>
        <taxon>Pseudomonadati</taxon>
        <taxon>Pseudomonadota</taxon>
        <taxon>Gammaproteobacteria</taxon>
        <taxon>Oceanospirillales</taxon>
        <taxon>Pleioneaceae</taxon>
        <taxon>Pleionea</taxon>
    </lineage>
</organism>
<dbReference type="GO" id="GO:0042597">
    <property type="term" value="C:periplasmic space"/>
    <property type="evidence" value="ECO:0007669"/>
    <property type="project" value="UniProtKB-SubCell"/>
</dbReference>
<comment type="similarity">
    <text evidence="2 7">Belongs to the FlgA family.</text>
</comment>
<dbReference type="InterPro" id="IPR013974">
    <property type="entry name" value="SAF"/>
</dbReference>
<dbReference type="PANTHER" id="PTHR36307">
    <property type="entry name" value="FLAGELLA BASAL BODY P-RING FORMATION PROTEIN FLGA"/>
    <property type="match status" value="1"/>
</dbReference>
<comment type="subcellular location">
    <subcellularLocation>
        <location evidence="1 7">Periplasm</location>
    </subcellularLocation>
</comment>
<dbReference type="GO" id="GO:0044780">
    <property type="term" value="P:bacterial-type flagellum assembly"/>
    <property type="evidence" value="ECO:0007669"/>
    <property type="project" value="InterPro"/>
</dbReference>
<dbReference type="Proteomes" id="UP000245790">
    <property type="component" value="Unassembled WGS sequence"/>
</dbReference>
<comment type="function">
    <text evidence="6 7">Involved in the assembly process of the P-ring formation. It may associate with FlgF on the rod constituting a structure essential for the P-ring assembly or may act as a modulator protein for the P-ring assembly.</text>
</comment>
<dbReference type="AlphaFoldDB" id="A0A316FLP6"/>
<reference evidence="9 10" key="1">
    <citation type="submission" date="2018-05" db="EMBL/GenBank/DDBJ databases">
        <title>Genomic Encyclopedia of Type Strains, Phase IV (KMG-IV): sequencing the most valuable type-strain genomes for metagenomic binning, comparative biology and taxonomic classification.</title>
        <authorList>
            <person name="Goeker M."/>
        </authorList>
    </citation>
    <scope>NUCLEOTIDE SEQUENCE [LARGE SCALE GENOMIC DNA]</scope>
    <source>
        <strain evidence="9 10">DSM 25350</strain>
    </source>
</reference>
<dbReference type="EMBL" id="QGGU01000008">
    <property type="protein sequence ID" value="PWK49193.1"/>
    <property type="molecule type" value="Genomic_DNA"/>
</dbReference>
<comment type="caution">
    <text evidence="9">The sequence shown here is derived from an EMBL/GenBank/DDBJ whole genome shotgun (WGS) entry which is preliminary data.</text>
</comment>
<evidence type="ECO:0000256" key="7">
    <source>
        <dbReference type="RuleBase" id="RU362063"/>
    </source>
</evidence>
<evidence type="ECO:0000256" key="1">
    <source>
        <dbReference type="ARBA" id="ARBA00004418"/>
    </source>
</evidence>
<evidence type="ECO:0000256" key="2">
    <source>
        <dbReference type="ARBA" id="ARBA00010474"/>
    </source>
</evidence>
<accession>A0A316FLP6</accession>
<dbReference type="NCBIfam" id="TIGR03170">
    <property type="entry name" value="flgA_cterm"/>
    <property type="match status" value="1"/>
</dbReference>
<feature type="signal peptide" evidence="7">
    <location>
        <begin position="1"/>
        <end position="24"/>
    </location>
</feature>
<dbReference type="InterPro" id="IPR041231">
    <property type="entry name" value="FlgA_N"/>
</dbReference>
<dbReference type="Pfam" id="PF13144">
    <property type="entry name" value="ChapFlgA"/>
    <property type="match status" value="1"/>
</dbReference>
<protein>
    <recommendedName>
        <fullName evidence="3 7">Flagella basal body P-ring formation protein FlgA</fullName>
    </recommendedName>
</protein>
<evidence type="ECO:0000313" key="9">
    <source>
        <dbReference type="EMBL" id="PWK49193.1"/>
    </source>
</evidence>
<dbReference type="Gene3D" id="2.30.30.760">
    <property type="match status" value="1"/>
</dbReference>
<name>A0A316FLP6_9GAMM</name>
<sequence>MNLGKFLTHTLLLSLFASSPVANAEAQPVKTIINTAKTFLQEHFSADKNQVEINIGKVDPRLRLSKCSQPLSAFIPQGTDLKGNSIVGIRCVGVKSWHIYVPVSLVIKQNILVYNKTMAKGDRVSEADIEFKQVDISQLRHTPLIKKSQIVGSILKRRVLDGQTVNARNACMVCKGDKLMITTGNKRFSVSMAGTALEDGHYGERVLIENLQSKREISGTVVAEKKVTINL</sequence>